<proteinExistence type="predicted"/>
<dbReference type="Proteomes" id="UP000799302">
    <property type="component" value="Unassembled WGS sequence"/>
</dbReference>
<keyword evidence="3" id="KW-1185">Reference proteome</keyword>
<evidence type="ECO:0000313" key="2">
    <source>
        <dbReference type="EMBL" id="KAF2668492.1"/>
    </source>
</evidence>
<feature type="compositionally biased region" description="Polar residues" evidence="1">
    <location>
        <begin position="201"/>
        <end position="219"/>
    </location>
</feature>
<dbReference type="PANTHER" id="PTHR28061:SF1">
    <property type="entry name" value="INO80 COMPLEX SUBUNIT 4"/>
    <property type="match status" value="1"/>
</dbReference>
<dbReference type="Pfam" id="PF08193">
    <property type="entry name" value="INO80_Ies4"/>
    <property type="match status" value="1"/>
</dbReference>
<feature type="compositionally biased region" description="Low complexity" evidence="1">
    <location>
        <begin position="36"/>
        <end position="46"/>
    </location>
</feature>
<dbReference type="PANTHER" id="PTHR28061">
    <property type="entry name" value="INO EIGHTY SUBUNIT 4"/>
    <property type="match status" value="1"/>
</dbReference>
<dbReference type="AlphaFoldDB" id="A0A6A6U8J6"/>
<feature type="region of interest" description="Disordered" evidence="1">
    <location>
        <begin position="172"/>
        <end position="249"/>
    </location>
</feature>
<dbReference type="GO" id="GO:0006338">
    <property type="term" value="P:chromatin remodeling"/>
    <property type="evidence" value="ECO:0007669"/>
    <property type="project" value="InterPro"/>
</dbReference>
<name>A0A6A6U8J6_9PEZI</name>
<dbReference type="GO" id="GO:0031011">
    <property type="term" value="C:Ino80 complex"/>
    <property type="evidence" value="ECO:0007669"/>
    <property type="project" value="InterPro"/>
</dbReference>
<dbReference type="OrthoDB" id="4093188at2759"/>
<feature type="compositionally biased region" description="Polar residues" evidence="1">
    <location>
        <begin position="47"/>
        <end position="67"/>
    </location>
</feature>
<sequence length="249" mass="25673">MAPSSNTATNGKGKSKIITLHLRDELLRKFPYEATPSAIPSSPSSSNVDSTAQATATANTPDPSASASGLLAPPNPMKRKGIPGPKPGMKRTSSQANIDGLPKPRGKPGPKKKMRVDNVNGTLVPVNAPKLNPKASAGAINANLRALDRTGKPCRRWTRAPFTIKSFTGQAWASGSWGASKRPATPVDENGNPINGDKSDASATPSEAATKQHQDSSALPSEKSVNGDADTPMPTIAEAVASSPALIAA</sequence>
<reference evidence="2" key="1">
    <citation type="journal article" date="2020" name="Stud. Mycol.">
        <title>101 Dothideomycetes genomes: a test case for predicting lifestyles and emergence of pathogens.</title>
        <authorList>
            <person name="Haridas S."/>
            <person name="Albert R."/>
            <person name="Binder M."/>
            <person name="Bloem J."/>
            <person name="Labutti K."/>
            <person name="Salamov A."/>
            <person name="Andreopoulos B."/>
            <person name="Baker S."/>
            <person name="Barry K."/>
            <person name="Bills G."/>
            <person name="Bluhm B."/>
            <person name="Cannon C."/>
            <person name="Castanera R."/>
            <person name="Culley D."/>
            <person name="Daum C."/>
            <person name="Ezra D."/>
            <person name="Gonzalez J."/>
            <person name="Henrissat B."/>
            <person name="Kuo A."/>
            <person name="Liang C."/>
            <person name="Lipzen A."/>
            <person name="Lutzoni F."/>
            <person name="Magnuson J."/>
            <person name="Mondo S."/>
            <person name="Nolan M."/>
            <person name="Ohm R."/>
            <person name="Pangilinan J."/>
            <person name="Park H.-J."/>
            <person name="Ramirez L."/>
            <person name="Alfaro M."/>
            <person name="Sun H."/>
            <person name="Tritt A."/>
            <person name="Yoshinaga Y."/>
            <person name="Zwiers L.-H."/>
            <person name="Turgeon B."/>
            <person name="Goodwin S."/>
            <person name="Spatafora J."/>
            <person name="Crous P."/>
            <person name="Grigoriev I."/>
        </authorList>
    </citation>
    <scope>NUCLEOTIDE SEQUENCE</scope>
    <source>
        <strain evidence="2">CBS 115976</strain>
    </source>
</reference>
<evidence type="ECO:0000256" key="1">
    <source>
        <dbReference type="SAM" id="MobiDB-lite"/>
    </source>
</evidence>
<dbReference type="EMBL" id="MU004236">
    <property type="protein sequence ID" value="KAF2668492.1"/>
    <property type="molecule type" value="Genomic_DNA"/>
</dbReference>
<feature type="compositionally biased region" description="Basic residues" evidence="1">
    <location>
        <begin position="104"/>
        <end position="114"/>
    </location>
</feature>
<gene>
    <name evidence="2" type="ORF">BT63DRAFT_278509</name>
</gene>
<accession>A0A6A6U8J6</accession>
<dbReference type="InterPro" id="IPR013175">
    <property type="entry name" value="INO80_su_Ies4"/>
</dbReference>
<evidence type="ECO:0008006" key="4">
    <source>
        <dbReference type="Google" id="ProtNLM"/>
    </source>
</evidence>
<evidence type="ECO:0000313" key="3">
    <source>
        <dbReference type="Proteomes" id="UP000799302"/>
    </source>
</evidence>
<feature type="region of interest" description="Disordered" evidence="1">
    <location>
        <begin position="33"/>
        <end position="116"/>
    </location>
</feature>
<protein>
    <recommendedName>
        <fullName evidence="4">INO80 complex, subunit Ies4</fullName>
    </recommendedName>
</protein>
<organism evidence="2 3">
    <name type="scientific">Microthyrium microscopicum</name>
    <dbReference type="NCBI Taxonomy" id="703497"/>
    <lineage>
        <taxon>Eukaryota</taxon>
        <taxon>Fungi</taxon>
        <taxon>Dikarya</taxon>
        <taxon>Ascomycota</taxon>
        <taxon>Pezizomycotina</taxon>
        <taxon>Dothideomycetes</taxon>
        <taxon>Dothideomycetes incertae sedis</taxon>
        <taxon>Microthyriales</taxon>
        <taxon>Microthyriaceae</taxon>
        <taxon>Microthyrium</taxon>
    </lineage>
</organism>